<dbReference type="InterPro" id="IPR036279">
    <property type="entry name" value="5-3_exonuclease_C_sf"/>
</dbReference>
<dbReference type="Gene3D" id="3.40.50.1010">
    <property type="entry name" value="5'-nuclease"/>
    <property type="match status" value="1"/>
</dbReference>
<dbReference type="SMART" id="SM00484">
    <property type="entry name" value="XPGI"/>
    <property type="match status" value="1"/>
</dbReference>
<evidence type="ECO:0000256" key="4">
    <source>
        <dbReference type="ARBA" id="ARBA00022723"/>
    </source>
</evidence>
<dbReference type="OrthoDB" id="26491at2759"/>
<dbReference type="SUPFAM" id="SSF88723">
    <property type="entry name" value="PIN domain-like"/>
    <property type="match status" value="1"/>
</dbReference>
<dbReference type="GO" id="GO:0046872">
    <property type="term" value="F:metal ion binding"/>
    <property type="evidence" value="ECO:0007669"/>
    <property type="project" value="UniProtKB-KW"/>
</dbReference>
<evidence type="ECO:0008006" key="15">
    <source>
        <dbReference type="Google" id="ProtNLM"/>
    </source>
</evidence>
<dbReference type="InterPro" id="IPR019974">
    <property type="entry name" value="XPG_CS"/>
</dbReference>
<dbReference type="PROSITE" id="PS00841">
    <property type="entry name" value="XPG_1"/>
    <property type="match status" value="1"/>
</dbReference>
<dbReference type="Gene3D" id="1.10.150.20">
    <property type="entry name" value="5' to 3' exonuclease, C-terminal subdomain"/>
    <property type="match status" value="1"/>
</dbReference>
<keyword evidence="6" id="KW-0378">Hydrolase</keyword>
<evidence type="ECO:0000313" key="13">
    <source>
        <dbReference type="EMBL" id="CAI5760113.1"/>
    </source>
</evidence>
<evidence type="ECO:0000256" key="5">
    <source>
        <dbReference type="ARBA" id="ARBA00022763"/>
    </source>
</evidence>
<feature type="region of interest" description="Disordered" evidence="10">
    <location>
        <begin position="413"/>
        <end position="445"/>
    </location>
</feature>
<evidence type="ECO:0000256" key="9">
    <source>
        <dbReference type="ARBA" id="ARBA00023242"/>
    </source>
</evidence>
<dbReference type="InterPro" id="IPR008918">
    <property type="entry name" value="HhH2"/>
</dbReference>
<dbReference type="PANTHER" id="PTHR11081">
    <property type="entry name" value="FLAP ENDONUCLEASE FAMILY MEMBER"/>
    <property type="match status" value="1"/>
</dbReference>
<evidence type="ECO:0000313" key="14">
    <source>
        <dbReference type="Proteomes" id="UP001152885"/>
    </source>
</evidence>
<dbReference type="PRINTS" id="PR00853">
    <property type="entry name" value="XPGRADSUPER"/>
</dbReference>
<keyword evidence="5" id="KW-0227">DNA damage</keyword>
<comment type="cofactor">
    <cofactor evidence="1">
        <name>Mg(2+)</name>
        <dbReference type="ChEBI" id="CHEBI:18420"/>
    </cofactor>
</comment>
<dbReference type="AlphaFoldDB" id="A0A9W4XC22"/>
<comment type="caution">
    <text evidence="13">The sequence shown here is derived from an EMBL/GenBank/DDBJ whole genome shotgun (WGS) entry which is preliminary data.</text>
</comment>
<evidence type="ECO:0000256" key="3">
    <source>
        <dbReference type="ARBA" id="ARBA00022722"/>
    </source>
</evidence>
<dbReference type="InterPro" id="IPR006085">
    <property type="entry name" value="XPG_DNA_repair_N"/>
</dbReference>
<keyword evidence="9" id="KW-0539">Nucleus</keyword>
<feature type="region of interest" description="Disordered" evidence="10">
    <location>
        <begin position="525"/>
        <end position="555"/>
    </location>
</feature>
<reference evidence="13" key="1">
    <citation type="submission" date="2022-12" db="EMBL/GenBank/DDBJ databases">
        <authorList>
            <person name="Brejova B."/>
        </authorList>
    </citation>
    <scope>NUCLEOTIDE SEQUENCE</scope>
</reference>
<protein>
    <recommendedName>
        <fullName evidence="15">Exonuclease 1</fullName>
    </recommendedName>
</protein>
<name>A0A9W4XC22_9ASCO</name>
<feature type="domain" description="XPG-I" evidence="11">
    <location>
        <begin position="138"/>
        <end position="208"/>
    </location>
</feature>
<evidence type="ECO:0000256" key="6">
    <source>
        <dbReference type="ARBA" id="ARBA00022801"/>
    </source>
</evidence>
<dbReference type="SMART" id="SM00485">
    <property type="entry name" value="XPGN"/>
    <property type="match status" value="1"/>
</dbReference>
<dbReference type="Proteomes" id="UP001152885">
    <property type="component" value="Unassembled WGS sequence"/>
</dbReference>
<dbReference type="FunFam" id="3.40.50.1010:FF:000002">
    <property type="entry name" value="Exonuclease 1, putative"/>
    <property type="match status" value="1"/>
</dbReference>
<dbReference type="InterPro" id="IPR029060">
    <property type="entry name" value="PIN-like_dom_sf"/>
</dbReference>
<keyword evidence="8" id="KW-0234">DNA repair</keyword>
<dbReference type="GO" id="GO:0006281">
    <property type="term" value="P:DNA repair"/>
    <property type="evidence" value="ECO:0007669"/>
    <property type="project" value="UniProtKB-KW"/>
</dbReference>
<evidence type="ECO:0000259" key="11">
    <source>
        <dbReference type="SMART" id="SM00484"/>
    </source>
</evidence>
<gene>
    <name evidence="13" type="ORF">CANVERA_P4624</name>
</gene>
<evidence type="ECO:0000256" key="2">
    <source>
        <dbReference type="ARBA" id="ARBA00004123"/>
    </source>
</evidence>
<dbReference type="GO" id="GO:0003677">
    <property type="term" value="F:DNA binding"/>
    <property type="evidence" value="ECO:0007669"/>
    <property type="project" value="InterPro"/>
</dbReference>
<evidence type="ECO:0000256" key="1">
    <source>
        <dbReference type="ARBA" id="ARBA00001946"/>
    </source>
</evidence>
<dbReference type="SMART" id="SM00279">
    <property type="entry name" value="HhH2"/>
    <property type="match status" value="1"/>
</dbReference>
<dbReference type="Pfam" id="PF00867">
    <property type="entry name" value="XPG_I"/>
    <property type="match status" value="1"/>
</dbReference>
<dbReference type="GO" id="GO:0017108">
    <property type="term" value="F:5'-flap endonuclease activity"/>
    <property type="evidence" value="ECO:0007669"/>
    <property type="project" value="TreeGrafter"/>
</dbReference>
<keyword evidence="4" id="KW-0479">Metal-binding</keyword>
<accession>A0A9W4XC22</accession>
<comment type="subcellular location">
    <subcellularLocation>
        <location evidence="2">Nucleus</location>
    </subcellularLocation>
</comment>
<keyword evidence="3" id="KW-0540">Nuclease</keyword>
<dbReference type="InterPro" id="IPR044752">
    <property type="entry name" value="PIN-like_EXO1"/>
</dbReference>
<feature type="domain" description="XPG N-terminal" evidence="12">
    <location>
        <begin position="1"/>
        <end position="99"/>
    </location>
</feature>
<organism evidence="13 14">
    <name type="scientific">Candida verbasci</name>
    <dbReference type="NCBI Taxonomy" id="1227364"/>
    <lineage>
        <taxon>Eukaryota</taxon>
        <taxon>Fungi</taxon>
        <taxon>Dikarya</taxon>
        <taxon>Ascomycota</taxon>
        <taxon>Saccharomycotina</taxon>
        <taxon>Pichiomycetes</taxon>
        <taxon>Debaryomycetaceae</taxon>
        <taxon>Candida/Lodderomyces clade</taxon>
        <taxon>Candida</taxon>
    </lineage>
</organism>
<evidence type="ECO:0000256" key="7">
    <source>
        <dbReference type="ARBA" id="ARBA00022842"/>
    </source>
</evidence>
<dbReference type="InterPro" id="IPR006084">
    <property type="entry name" value="XPG/Rad2"/>
</dbReference>
<keyword evidence="7" id="KW-0460">Magnesium</keyword>
<evidence type="ECO:0000256" key="10">
    <source>
        <dbReference type="SAM" id="MobiDB-lite"/>
    </source>
</evidence>
<evidence type="ECO:0000256" key="8">
    <source>
        <dbReference type="ARBA" id="ARBA00023204"/>
    </source>
</evidence>
<dbReference type="EMBL" id="CANTUO010000005">
    <property type="protein sequence ID" value="CAI5760113.1"/>
    <property type="molecule type" value="Genomic_DNA"/>
</dbReference>
<dbReference type="CDD" id="cd09857">
    <property type="entry name" value="PIN_EXO1"/>
    <property type="match status" value="1"/>
</dbReference>
<keyword evidence="14" id="KW-1185">Reference proteome</keyword>
<dbReference type="InterPro" id="IPR006086">
    <property type="entry name" value="XPG-I_dom"/>
</dbReference>
<feature type="compositionally biased region" description="Acidic residues" evidence="10">
    <location>
        <begin position="543"/>
        <end position="552"/>
    </location>
</feature>
<dbReference type="GO" id="GO:0005634">
    <property type="term" value="C:nucleus"/>
    <property type="evidence" value="ECO:0007669"/>
    <property type="project" value="UniProtKB-SubCell"/>
</dbReference>
<dbReference type="SUPFAM" id="SSF47807">
    <property type="entry name" value="5' to 3' exonuclease, C-terminal subdomain"/>
    <property type="match status" value="1"/>
</dbReference>
<dbReference type="Pfam" id="PF00752">
    <property type="entry name" value="XPG_N"/>
    <property type="match status" value="1"/>
</dbReference>
<sequence>MGVNGLLPLLKEIQDPSSLERYRNKTLAIDAFGWLHRGIVSCAEDLCLNKPTRSYITSILKKVQMLKHFNITPYFVFDGQSLPMKQETNNERLERREEARKLAEKLYNDNKKPLAYKQFMKAAYVNSKMVKSVMCELDLLGIKYVVAPYEADPQMVYLEKIGLVDGILSEDSDLLIFGCKKLITKLKDNGTCVEIDSENFDKVRQIPYLGQYSREQMRLVAMISGCDYTKGIPGIGLKTAFQLVRKYNNLEKILIALRATGKFSGSPDDLKIEIAHANLAFQYQKVFNPKDQQLTSLNEVNDEVNEELLELCCGKKLTNDLYVQICNGKIHPHTHDILISREQNLSLLKSNSVKYESKKGQSAIRSQSELSVKTRSIVDLLKSTKRVQIESSQSIKRQKSEVESIRKTNIDKRIDKLTQSKNGTASKFFKPQSEENPTDDDENIQEDEDQEYAIQENEVYTDNIPDEIDDSMLPTEEEIDKMVQHEENFNLNSQDDEIDESPIKKDHLQKCMISLRDTFSYSLKPLQEKNMNTPQRKEKFSQDDDDVSEEDVINSPIKKPIKKFSRVDIKQFAYKK</sequence>
<dbReference type="PANTHER" id="PTHR11081:SF65">
    <property type="entry name" value="DNA DAMAGE-INDUCIBLE PROTEIN DIN7-RELATED"/>
    <property type="match status" value="1"/>
</dbReference>
<feature type="compositionally biased region" description="Acidic residues" evidence="10">
    <location>
        <begin position="436"/>
        <end position="445"/>
    </location>
</feature>
<evidence type="ECO:0000259" key="12">
    <source>
        <dbReference type="SMART" id="SM00485"/>
    </source>
</evidence>
<proteinExistence type="predicted"/>